<feature type="region of interest" description="Disordered" evidence="1">
    <location>
        <begin position="69"/>
        <end position="117"/>
    </location>
</feature>
<evidence type="ECO:0000313" key="2">
    <source>
        <dbReference type="EMBL" id="KAJ7786488.1"/>
    </source>
</evidence>
<feature type="compositionally biased region" description="Basic and acidic residues" evidence="1">
    <location>
        <begin position="69"/>
        <end position="90"/>
    </location>
</feature>
<dbReference type="PANTHER" id="PTHR28272:SF1">
    <property type="entry name" value="RIBONUCLEASES P_MRP PROTEIN SUBUNIT POP3"/>
    <property type="match status" value="1"/>
</dbReference>
<evidence type="ECO:0000256" key="1">
    <source>
        <dbReference type="SAM" id="MobiDB-lite"/>
    </source>
</evidence>
<dbReference type="GO" id="GO:0005829">
    <property type="term" value="C:cytosol"/>
    <property type="evidence" value="ECO:0007669"/>
    <property type="project" value="TreeGrafter"/>
</dbReference>
<dbReference type="AlphaFoldDB" id="A0AAD7KIM7"/>
<organism evidence="2 3">
    <name type="scientific">Mycena metata</name>
    <dbReference type="NCBI Taxonomy" id="1033252"/>
    <lineage>
        <taxon>Eukaryota</taxon>
        <taxon>Fungi</taxon>
        <taxon>Dikarya</taxon>
        <taxon>Basidiomycota</taxon>
        <taxon>Agaricomycotina</taxon>
        <taxon>Agaricomycetes</taxon>
        <taxon>Agaricomycetidae</taxon>
        <taxon>Agaricales</taxon>
        <taxon>Marasmiineae</taxon>
        <taxon>Mycenaceae</taxon>
        <taxon>Mycena</taxon>
    </lineage>
</organism>
<dbReference type="InterPro" id="IPR013241">
    <property type="entry name" value="RNase_P_Pop3"/>
</dbReference>
<feature type="compositionally biased region" description="Acidic residues" evidence="1">
    <location>
        <begin position="98"/>
        <end position="108"/>
    </location>
</feature>
<accession>A0AAD7KIM7</accession>
<dbReference type="Proteomes" id="UP001215598">
    <property type="component" value="Unassembled WGS sequence"/>
</dbReference>
<dbReference type="EMBL" id="JARKIB010000001">
    <property type="protein sequence ID" value="KAJ7786488.1"/>
    <property type="molecule type" value="Genomic_DNA"/>
</dbReference>
<dbReference type="GO" id="GO:0000172">
    <property type="term" value="C:ribonuclease MRP complex"/>
    <property type="evidence" value="ECO:0007669"/>
    <property type="project" value="TreeGrafter"/>
</dbReference>
<gene>
    <name evidence="2" type="ORF">B0H16DRAFT_1490637</name>
</gene>
<feature type="compositionally biased region" description="Low complexity" evidence="1">
    <location>
        <begin position="282"/>
        <end position="293"/>
    </location>
</feature>
<comment type="caution">
    <text evidence="2">The sequence shown here is derived from an EMBL/GenBank/DDBJ whole genome shotgun (WGS) entry which is preliminary data.</text>
</comment>
<dbReference type="PANTHER" id="PTHR28272">
    <property type="entry name" value="RIBONUCLEASES P/MRP PROTEIN SUBUNIT POP3"/>
    <property type="match status" value="1"/>
</dbReference>
<sequence length="293" mass="31478">MSARIHTNTSNRAKARETLEKKVVFKSVLDSPFRVPWPSVPLNLQNTALACTLSLLGGVSEYKSVRGEANRKRKRLDKDSKQNKKTKNADGEGSIGEMDAELPDDGAPPEETPSTERPAVLSHLAIGINEVTKRLDAQIRSLRKAVAITSDPAIDPTPLPAPIKVIVVAAFNSSQPAEPITMIPLPKGAEKQLADAVGLRRAAVIAMDINTPGLEMFASILESVPTLTAPWLTSLAASALIPTHVKQLRTTAPKDMKMAKVLRAEGKAAARARKTSRKEAKTPPTKKTTVIAP</sequence>
<dbReference type="Pfam" id="PF08228">
    <property type="entry name" value="RNase_P_pop3"/>
    <property type="match status" value="1"/>
</dbReference>
<protein>
    <submittedName>
        <fullName evidence="2">Uncharacterized protein</fullName>
    </submittedName>
</protein>
<evidence type="ECO:0000313" key="3">
    <source>
        <dbReference type="Proteomes" id="UP001215598"/>
    </source>
</evidence>
<reference evidence="2" key="1">
    <citation type="submission" date="2023-03" db="EMBL/GenBank/DDBJ databases">
        <title>Massive genome expansion in bonnet fungi (Mycena s.s.) driven by repeated elements and novel gene families across ecological guilds.</title>
        <authorList>
            <consortium name="Lawrence Berkeley National Laboratory"/>
            <person name="Harder C.B."/>
            <person name="Miyauchi S."/>
            <person name="Viragh M."/>
            <person name="Kuo A."/>
            <person name="Thoen E."/>
            <person name="Andreopoulos B."/>
            <person name="Lu D."/>
            <person name="Skrede I."/>
            <person name="Drula E."/>
            <person name="Henrissat B."/>
            <person name="Morin E."/>
            <person name="Kohler A."/>
            <person name="Barry K."/>
            <person name="LaButti K."/>
            <person name="Morin E."/>
            <person name="Salamov A."/>
            <person name="Lipzen A."/>
            <person name="Mereny Z."/>
            <person name="Hegedus B."/>
            <person name="Baldrian P."/>
            <person name="Stursova M."/>
            <person name="Weitz H."/>
            <person name="Taylor A."/>
            <person name="Grigoriev I.V."/>
            <person name="Nagy L.G."/>
            <person name="Martin F."/>
            <person name="Kauserud H."/>
        </authorList>
    </citation>
    <scope>NUCLEOTIDE SEQUENCE</scope>
    <source>
        <strain evidence="2">CBHHK182m</strain>
    </source>
</reference>
<feature type="region of interest" description="Disordered" evidence="1">
    <location>
        <begin position="265"/>
        <end position="293"/>
    </location>
</feature>
<name>A0AAD7KIM7_9AGAR</name>
<keyword evidence="3" id="KW-1185">Reference proteome</keyword>
<dbReference type="GO" id="GO:0005655">
    <property type="term" value="C:nucleolar ribonuclease P complex"/>
    <property type="evidence" value="ECO:0007669"/>
    <property type="project" value="TreeGrafter"/>
</dbReference>
<dbReference type="GO" id="GO:0034965">
    <property type="term" value="P:intronic box C/D snoRNA processing"/>
    <property type="evidence" value="ECO:0007669"/>
    <property type="project" value="TreeGrafter"/>
</dbReference>
<dbReference type="GO" id="GO:0004526">
    <property type="term" value="F:ribonuclease P activity"/>
    <property type="evidence" value="ECO:0007669"/>
    <property type="project" value="TreeGrafter"/>
</dbReference>
<dbReference type="GO" id="GO:0000171">
    <property type="term" value="F:ribonuclease MRP activity"/>
    <property type="evidence" value="ECO:0007669"/>
    <property type="project" value="TreeGrafter"/>
</dbReference>
<dbReference type="GO" id="GO:0006364">
    <property type="term" value="P:rRNA processing"/>
    <property type="evidence" value="ECO:0007669"/>
    <property type="project" value="InterPro"/>
</dbReference>
<proteinExistence type="predicted"/>
<dbReference type="GO" id="GO:0008033">
    <property type="term" value="P:tRNA processing"/>
    <property type="evidence" value="ECO:0007669"/>
    <property type="project" value="InterPro"/>
</dbReference>